<dbReference type="AlphaFoldDB" id="A0A3A3GLB4"/>
<dbReference type="OrthoDB" id="2828115at2"/>
<comment type="caution">
    <text evidence="1">The sequence shown here is derived from an EMBL/GenBank/DDBJ whole genome shotgun (WGS) entry which is preliminary data.</text>
</comment>
<dbReference type="EMBL" id="QYZD01000012">
    <property type="protein sequence ID" value="RJG23187.1"/>
    <property type="molecule type" value="Genomic_DNA"/>
</dbReference>
<accession>A0A3A3GLB4</accession>
<sequence length="281" mass="32463">MTTDDVDKEENKLRDSITLDAKELYFLTGIIGSDRLLGIEDPFRGYLTDEIAEEWDRAKSALLKKGYLMEEPNGVELSMPPHVFSSVAVTGLAKRSCWVRYSHASEAFEGYLHMTDEMVIQRVRCNEDPNRYTLYEIGSVEEACRELIERMRWADQPETEMTSVILSKRHFHKLYEQAHQLTVEQMTCQLMTFDGEEEGALALACSMKNKVAEGEFLFLVWNEQDWDVQGLAFIIGDSCNWLIRKSSKGDEDWLTATPTTKEQFAQMFVQWNRQLAKDEGR</sequence>
<name>A0A3A3GLB4_PANTH</name>
<reference evidence="1 2" key="1">
    <citation type="submission" date="2018-09" db="EMBL/GenBank/DDBJ databases">
        <title>Paenibacillus SK2017-BO5.</title>
        <authorList>
            <person name="Piskunova J.V."/>
            <person name="Dubiley S.A."/>
            <person name="Severinov K.V."/>
        </authorList>
    </citation>
    <scope>NUCLEOTIDE SEQUENCE [LARGE SCALE GENOMIC DNA]</scope>
    <source>
        <strain evidence="1 2">BO5</strain>
    </source>
</reference>
<organism evidence="1 2">
    <name type="scientific">Paenibacillus thiaminolyticus</name>
    <name type="common">Bacillus thiaminolyticus</name>
    <dbReference type="NCBI Taxonomy" id="49283"/>
    <lineage>
        <taxon>Bacteria</taxon>
        <taxon>Bacillati</taxon>
        <taxon>Bacillota</taxon>
        <taxon>Bacilli</taxon>
        <taxon>Bacillales</taxon>
        <taxon>Paenibacillaceae</taxon>
        <taxon>Paenibacillus</taxon>
    </lineage>
</organism>
<evidence type="ECO:0000313" key="1">
    <source>
        <dbReference type="EMBL" id="RJG23187.1"/>
    </source>
</evidence>
<dbReference type="Proteomes" id="UP000266177">
    <property type="component" value="Unassembled WGS sequence"/>
</dbReference>
<gene>
    <name evidence="1" type="ORF">DQX05_14895</name>
</gene>
<evidence type="ECO:0000313" key="2">
    <source>
        <dbReference type="Proteomes" id="UP000266177"/>
    </source>
</evidence>
<dbReference type="RefSeq" id="WP_119794361.1">
    <property type="nucleotide sequence ID" value="NZ_QYZD01000012.1"/>
</dbReference>
<protein>
    <submittedName>
        <fullName evidence="1">Uncharacterized protein</fullName>
    </submittedName>
</protein>
<proteinExistence type="predicted"/>